<proteinExistence type="inferred from homology"/>
<evidence type="ECO:0000313" key="8">
    <source>
        <dbReference type="EMBL" id="KAL2524884.1"/>
    </source>
</evidence>
<organism evidence="8 9">
    <name type="scientific">Abeliophyllum distichum</name>
    <dbReference type="NCBI Taxonomy" id="126358"/>
    <lineage>
        <taxon>Eukaryota</taxon>
        <taxon>Viridiplantae</taxon>
        <taxon>Streptophyta</taxon>
        <taxon>Embryophyta</taxon>
        <taxon>Tracheophyta</taxon>
        <taxon>Spermatophyta</taxon>
        <taxon>Magnoliopsida</taxon>
        <taxon>eudicotyledons</taxon>
        <taxon>Gunneridae</taxon>
        <taxon>Pentapetalae</taxon>
        <taxon>asterids</taxon>
        <taxon>lamiids</taxon>
        <taxon>Lamiales</taxon>
        <taxon>Oleaceae</taxon>
        <taxon>Forsythieae</taxon>
        <taxon>Abeliophyllum</taxon>
    </lineage>
</organism>
<protein>
    <recommendedName>
        <fullName evidence="6">Mediator of RNA polymerase II transcription subunit 10</fullName>
    </recommendedName>
    <alternativeName>
        <fullName evidence="6">Mediator complex subunit 10</fullName>
    </alternativeName>
</protein>
<feature type="compositionally biased region" description="Low complexity" evidence="7">
    <location>
        <begin position="1"/>
        <end position="10"/>
    </location>
</feature>
<evidence type="ECO:0000256" key="3">
    <source>
        <dbReference type="ARBA" id="ARBA00023015"/>
    </source>
</evidence>
<accession>A0ABD1UIK8</accession>
<dbReference type="PANTHER" id="PTHR13345">
    <property type="entry name" value="MEDIATOR OF RNA POLYMERASE II TRANSCRIPTION SUBUNIT 10"/>
    <property type="match status" value="1"/>
</dbReference>
<name>A0ABD1UIK8_9LAMI</name>
<evidence type="ECO:0000256" key="4">
    <source>
        <dbReference type="ARBA" id="ARBA00023163"/>
    </source>
</evidence>
<dbReference type="Proteomes" id="UP001604336">
    <property type="component" value="Unassembled WGS sequence"/>
</dbReference>
<keyword evidence="9" id="KW-1185">Reference proteome</keyword>
<evidence type="ECO:0000256" key="2">
    <source>
        <dbReference type="ARBA" id="ARBA00005389"/>
    </source>
</evidence>
<keyword evidence="6" id="KW-0010">Activator</keyword>
<keyword evidence="4 6" id="KW-0804">Transcription</keyword>
<keyword evidence="5 6" id="KW-0539">Nucleus</keyword>
<dbReference type="GO" id="GO:0005634">
    <property type="term" value="C:nucleus"/>
    <property type="evidence" value="ECO:0007669"/>
    <property type="project" value="UniProtKB-SubCell"/>
</dbReference>
<evidence type="ECO:0000256" key="1">
    <source>
        <dbReference type="ARBA" id="ARBA00004123"/>
    </source>
</evidence>
<evidence type="ECO:0000313" key="9">
    <source>
        <dbReference type="Proteomes" id="UP001604336"/>
    </source>
</evidence>
<dbReference type="AlphaFoldDB" id="A0ABD1UIK8"/>
<evidence type="ECO:0000256" key="7">
    <source>
        <dbReference type="SAM" id="MobiDB-lite"/>
    </source>
</evidence>
<dbReference type="PANTHER" id="PTHR13345:SF14">
    <property type="entry name" value="MEDIATOR OF RNA POLYMERASE II TRANSCRIPTION SUBUNIT 10A-RELATED"/>
    <property type="match status" value="1"/>
</dbReference>
<comment type="function">
    <text evidence="6">Component of the Mediator complex, a coactivator involved in the regulated transcription of nearly all RNA polymerase II-dependent genes. Mediator functions as a bridge to convey information from gene-specific regulatory proteins to the basal RNA polymerase II transcription machinery. Mediator is recruited to promoters by direct interactions with regulatory proteins and serves as a scaffold for the assembly of a functional preinitiation complex with RNA polymerase II and the general transcription factors.</text>
</comment>
<dbReference type="Pfam" id="PF09748">
    <property type="entry name" value="Med10"/>
    <property type="match status" value="1"/>
</dbReference>
<comment type="caution">
    <text evidence="8">The sequence shown here is derived from an EMBL/GenBank/DDBJ whole genome shotgun (WGS) entry which is preliminary data.</text>
</comment>
<comment type="subcellular location">
    <subcellularLocation>
        <location evidence="1 6">Nucleus</location>
    </subcellularLocation>
</comment>
<feature type="region of interest" description="Disordered" evidence="7">
    <location>
        <begin position="1"/>
        <end position="21"/>
    </location>
</feature>
<sequence length="154" mass="16447">MDSTQTTSATGAGGNGILISQSNDTPAIAATSSTDTDNSKQNPSQAINSNQKTLGILHQLYLTVSSFNIASQVPLLQRMNNLVLELDSMNRLAEKCNIQMPMEVVNLIEDGKNPDEFTRDVLNSSIAKNQTTKGKTDSFKFATTSARGASTGFS</sequence>
<evidence type="ECO:0000256" key="5">
    <source>
        <dbReference type="ARBA" id="ARBA00023242"/>
    </source>
</evidence>
<dbReference type="EMBL" id="JBFOLK010000003">
    <property type="protein sequence ID" value="KAL2524884.1"/>
    <property type="molecule type" value="Genomic_DNA"/>
</dbReference>
<comment type="subunit">
    <text evidence="6">Component of the Mediator complex.</text>
</comment>
<evidence type="ECO:0000256" key="6">
    <source>
        <dbReference type="RuleBase" id="RU364146"/>
    </source>
</evidence>
<dbReference type="InterPro" id="IPR019145">
    <property type="entry name" value="Mediator_Med10"/>
</dbReference>
<gene>
    <name evidence="6" type="primary">MED10</name>
    <name evidence="8" type="ORF">Adt_09938</name>
</gene>
<keyword evidence="3 6" id="KW-0805">Transcription regulation</keyword>
<comment type="similarity">
    <text evidence="2 6">Belongs to the Mediator complex subunit 10 family.</text>
</comment>
<reference evidence="9" key="1">
    <citation type="submission" date="2024-07" db="EMBL/GenBank/DDBJ databases">
        <title>Two chromosome-level genome assemblies of Korean endemic species Abeliophyllum distichum and Forsythia ovata (Oleaceae).</title>
        <authorList>
            <person name="Jang H."/>
        </authorList>
    </citation>
    <scope>NUCLEOTIDE SEQUENCE [LARGE SCALE GENOMIC DNA]</scope>
</reference>